<protein>
    <submittedName>
        <fullName evidence="1">Uncharacterized protein</fullName>
    </submittedName>
</protein>
<accession>A0A0B4XC56</accession>
<sequence>MGAEFSQDWNSTGLTVLAFGASRSPYDIGWATILINYFWQPAIAGGTVTLGAVAAIRQTPLPPVAEEVHRKRMLAEPCLGGGDGQ</sequence>
<organism evidence="1 2">
    <name type="scientific">Rhizobium gallicum bv. gallicum R602sp</name>
    <dbReference type="NCBI Taxonomy" id="1041138"/>
    <lineage>
        <taxon>Bacteria</taxon>
        <taxon>Pseudomonadati</taxon>
        <taxon>Pseudomonadota</taxon>
        <taxon>Alphaproteobacteria</taxon>
        <taxon>Hyphomicrobiales</taxon>
        <taxon>Rhizobiaceae</taxon>
        <taxon>Rhizobium/Agrobacterium group</taxon>
        <taxon>Rhizobium</taxon>
    </lineage>
</organism>
<dbReference type="Proteomes" id="UP000031368">
    <property type="component" value="Plasmid pRgalR602c"/>
</dbReference>
<proteinExistence type="predicted"/>
<geneLocation type="plasmid" evidence="1 2">
    <name>pRgalR602c</name>
</geneLocation>
<reference evidence="1 2" key="1">
    <citation type="submission" date="2013-11" db="EMBL/GenBank/DDBJ databases">
        <title>Complete genome sequence of Rhizobium gallicum bv. gallicum R602.</title>
        <authorList>
            <person name="Bustos P."/>
            <person name="Santamaria R.I."/>
            <person name="Lozano L."/>
            <person name="Acosta J.L."/>
            <person name="Ormeno-Orrillo E."/>
            <person name="Rogel M.A."/>
            <person name="Romero D."/>
            <person name="Cevallos M.A."/>
            <person name="Martinez-Romero E."/>
            <person name="Gonzalez V."/>
        </authorList>
    </citation>
    <scope>NUCLEOTIDE SEQUENCE [LARGE SCALE GENOMIC DNA]</scope>
    <source>
        <strain evidence="1 2">R602</strain>
        <plasmid evidence="1 2">pRgalR602c</plasmid>
    </source>
</reference>
<evidence type="ECO:0000313" key="1">
    <source>
        <dbReference type="EMBL" id="AJD44360.1"/>
    </source>
</evidence>
<keyword evidence="2" id="KW-1185">Reference proteome</keyword>
<dbReference type="HOGENOM" id="CLU_2510357_0_0_5"/>
<name>A0A0B4XC56_9HYPH</name>
<evidence type="ECO:0000313" key="2">
    <source>
        <dbReference type="Proteomes" id="UP000031368"/>
    </source>
</evidence>
<keyword evidence="1" id="KW-0614">Plasmid</keyword>
<dbReference type="EMBL" id="CP006880">
    <property type="protein sequence ID" value="AJD44360.1"/>
    <property type="molecule type" value="Genomic_DNA"/>
</dbReference>
<dbReference type="AlphaFoldDB" id="A0A0B4XC56"/>
<dbReference type="KEGG" id="rga:RGR602_PC00317"/>
<gene>
    <name evidence="1" type="ORF">RGR602_PC00317</name>
</gene>